<dbReference type="Gene3D" id="3.60.15.10">
    <property type="entry name" value="Ribonuclease Z/Hydroxyacylglutathione hydrolase-like"/>
    <property type="match status" value="1"/>
</dbReference>
<dbReference type="InterPro" id="IPR041516">
    <property type="entry name" value="LACTB2_WH"/>
</dbReference>
<dbReference type="Proteomes" id="UP000582837">
    <property type="component" value="Unassembled WGS sequence"/>
</dbReference>
<dbReference type="PANTHER" id="PTHR23131">
    <property type="entry name" value="ENDORIBONUCLEASE LACTB2"/>
    <property type="match status" value="1"/>
</dbReference>
<dbReference type="Pfam" id="PF17778">
    <property type="entry name" value="WHD_BLACT"/>
    <property type="match status" value="1"/>
</dbReference>
<organism evidence="2 3">
    <name type="scientific">Longimicrobium terrae</name>
    <dbReference type="NCBI Taxonomy" id="1639882"/>
    <lineage>
        <taxon>Bacteria</taxon>
        <taxon>Pseudomonadati</taxon>
        <taxon>Gemmatimonadota</taxon>
        <taxon>Longimicrobiia</taxon>
        <taxon>Longimicrobiales</taxon>
        <taxon>Longimicrobiaceae</taxon>
        <taxon>Longimicrobium</taxon>
    </lineage>
</organism>
<reference evidence="2 3" key="1">
    <citation type="submission" date="2020-08" db="EMBL/GenBank/DDBJ databases">
        <title>Genomic Encyclopedia of Type Strains, Phase IV (KMG-IV): sequencing the most valuable type-strain genomes for metagenomic binning, comparative biology and taxonomic classification.</title>
        <authorList>
            <person name="Goeker M."/>
        </authorList>
    </citation>
    <scope>NUCLEOTIDE SEQUENCE [LARGE SCALE GENOMIC DNA]</scope>
    <source>
        <strain evidence="2 3">DSM 29007</strain>
    </source>
</reference>
<dbReference type="AlphaFoldDB" id="A0A841GK43"/>
<sequence>MRIILAHNPSPMTFDGTRTFLIGHERPVVIDPGPDDPAHLDAIVEALDGRAPALILLTHSHADHSAGAPELARRTGAPVAFFAGAGGWTWDGVQTRELSDGDTVDTDQGVLRAVHTPGHAPDHLCYLLADGPDAGALIAGDLFLGGSDTTLVAPPEGDLSDYLASLDRVEALRPSVLHPAHGPAIPDAVAAIARYRAHRATRIVQVEFALADGPASPGELVGRVYGPELNPALRRAAEGSLGAIIAHLTNLGRVRPAGAGRVELAESP</sequence>
<dbReference type="RefSeq" id="WP_170031523.1">
    <property type="nucleotide sequence ID" value="NZ_JABDTL010000001.1"/>
</dbReference>
<dbReference type="Gene3D" id="1.10.10.10">
    <property type="entry name" value="Winged helix-like DNA-binding domain superfamily/Winged helix DNA-binding domain"/>
    <property type="match status" value="1"/>
</dbReference>
<dbReference type="CDD" id="cd16278">
    <property type="entry name" value="metallo-hydrolase-like_MBL-fold"/>
    <property type="match status" value="1"/>
</dbReference>
<gene>
    <name evidence="2" type="ORF">HNQ61_000568</name>
</gene>
<dbReference type="Pfam" id="PF00753">
    <property type="entry name" value="Lactamase_B"/>
    <property type="match status" value="1"/>
</dbReference>
<dbReference type="SMART" id="SM00849">
    <property type="entry name" value="Lactamase_B"/>
    <property type="match status" value="1"/>
</dbReference>
<protein>
    <submittedName>
        <fullName evidence="2">Hydroxyacylglutathione hydrolase</fullName>
        <ecNumber evidence="2">3.1.2.6</ecNumber>
    </submittedName>
</protein>
<dbReference type="InterPro" id="IPR001279">
    <property type="entry name" value="Metallo-B-lactamas"/>
</dbReference>
<dbReference type="GO" id="GO:0004416">
    <property type="term" value="F:hydroxyacylglutathione hydrolase activity"/>
    <property type="evidence" value="ECO:0007669"/>
    <property type="project" value="UniProtKB-EC"/>
</dbReference>
<keyword evidence="2" id="KW-0378">Hydrolase</keyword>
<comment type="caution">
    <text evidence="2">The sequence shown here is derived from an EMBL/GenBank/DDBJ whole genome shotgun (WGS) entry which is preliminary data.</text>
</comment>
<dbReference type="InterPro" id="IPR036866">
    <property type="entry name" value="RibonucZ/Hydroxyglut_hydro"/>
</dbReference>
<dbReference type="InterPro" id="IPR036388">
    <property type="entry name" value="WH-like_DNA-bd_sf"/>
</dbReference>
<proteinExistence type="predicted"/>
<dbReference type="EMBL" id="JACHIA010000001">
    <property type="protein sequence ID" value="MBB6068957.1"/>
    <property type="molecule type" value="Genomic_DNA"/>
</dbReference>
<dbReference type="PANTHER" id="PTHR23131:SF0">
    <property type="entry name" value="ENDORIBONUCLEASE LACTB2"/>
    <property type="match status" value="1"/>
</dbReference>
<accession>A0A841GK43</accession>
<feature type="domain" description="Metallo-beta-lactamase" evidence="1">
    <location>
        <begin position="16"/>
        <end position="181"/>
    </location>
</feature>
<dbReference type="InterPro" id="IPR050662">
    <property type="entry name" value="Sec-metab_biosynth-thioest"/>
</dbReference>
<evidence type="ECO:0000313" key="2">
    <source>
        <dbReference type="EMBL" id="MBB6068957.1"/>
    </source>
</evidence>
<evidence type="ECO:0000313" key="3">
    <source>
        <dbReference type="Proteomes" id="UP000582837"/>
    </source>
</evidence>
<name>A0A841GK43_9BACT</name>
<dbReference type="EC" id="3.1.2.6" evidence="2"/>
<keyword evidence="3" id="KW-1185">Reference proteome</keyword>
<dbReference type="SUPFAM" id="SSF56281">
    <property type="entry name" value="Metallo-hydrolase/oxidoreductase"/>
    <property type="match status" value="1"/>
</dbReference>
<evidence type="ECO:0000259" key="1">
    <source>
        <dbReference type="SMART" id="SM00849"/>
    </source>
</evidence>